<dbReference type="RefSeq" id="WP_130021973.1">
    <property type="nucleotide sequence ID" value="NZ_SEWF01000021.1"/>
</dbReference>
<reference evidence="2 3" key="1">
    <citation type="submission" date="2019-02" db="EMBL/GenBank/DDBJ databases">
        <title>Bacterial novel species Emticicia sp. 17J42-9 isolated from soil.</title>
        <authorList>
            <person name="Jung H.-Y."/>
        </authorList>
    </citation>
    <scope>NUCLEOTIDE SEQUENCE [LARGE SCALE GENOMIC DNA]</scope>
    <source>
        <strain evidence="2 3">17J42-9</strain>
    </source>
</reference>
<dbReference type="PANTHER" id="PTHR42964:SF1">
    <property type="entry name" value="POLYKETIDE BIOSYNTHESIS ENOYL-COA HYDRATASE PKSH-RELATED"/>
    <property type="match status" value="1"/>
</dbReference>
<dbReference type="GO" id="GO:0008300">
    <property type="term" value="P:isoprenoid catabolic process"/>
    <property type="evidence" value="ECO:0007669"/>
    <property type="project" value="TreeGrafter"/>
</dbReference>
<dbReference type="Proteomes" id="UP000293162">
    <property type="component" value="Unassembled WGS sequence"/>
</dbReference>
<dbReference type="PANTHER" id="PTHR42964">
    <property type="entry name" value="ENOYL-COA HYDRATASE"/>
    <property type="match status" value="1"/>
</dbReference>
<dbReference type="Pfam" id="PF00378">
    <property type="entry name" value="ECH_1"/>
    <property type="match status" value="1"/>
</dbReference>
<name>A0A4Q5LYQ1_9BACT</name>
<accession>A0A4Q5LYQ1</accession>
<evidence type="ECO:0000256" key="1">
    <source>
        <dbReference type="ARBA" id="ARBA00005254"/>
    </source>
</evidence>
<gene>
    <name evidence="2" type="ORF">EWM59_15025</name>
</gene>
<dbReference type="GO" id="GO:0016853">
    <property type="term" value="F:isomerase activity"/>
    <property type="evidence" value="ECO:0007669"/>
    <property type="project" value="UniProtKB-KW"/>
</dbReference>
<sequence length="274" mass="30567">MYFSETAIAFFSAIELKMIKTELRENLFIITLSRPEKRNAFTPTMVQEIALALAYANMQDNIWCILIEAEGPVFCAGMDLNVFQNPDLDSSNNHLPKPEKEITLGDAFKSLSKPCVAKVKGDVLAGGFLLIGGCTFVIATEKANFSLPEVKRGIFPFQVMATLLKIIPQRKVLEMCILGKKYSAREALDLGLVSQVSTDDAIEEDTHHLIHTILSGAPFAIKKGIEACQHLSEIPENEQHVYLINLLQEVRQSSDAQEGIVAFKEKRKAVWQNR</sequence>
<comment type="caution">
    <text evidence="2">The sequence shown here is derived from an EMBL/GenBank/DDBJ whole genome shotgun (WGS) entry which is preliminary data.</text>
</comment>
<dbReference type="CDD" id="cd06558">
    <property type="entry name" value="crotonase-like"/>
    <property type="match status" value="1"/>
</dbReference>
<keyword evidence="3" id="KW-1185">Reference proteome</keyword>
<evidence type="ECO:0000313" key="2">
    <source>
        <dbReference type="EMBL" id="RYU94819.1"/>
    </source>
</evidence>
<dbReference type="OrthoDB" id="9775794at2"/>
<dbReference type="SUPFAM" id="SSF52096">
    <property type="entry name" value="ClpP/crotonase"/>
    <property type="match status" value="1"/>
</dbReference>
<keyword evidence="2" id="KW-0413">Isomerase</keyword>
<protein>
    <submittedName>
        <fullName evidence="2">Enoyl-CoA hydratase/isomerase family protein</fullName>
    </submittedName>
</protein>
<evidence type="ECO:0000313" key="3">
    <source>
        <dbReference type="Proteomes" id="UP000293162"/>
    </source>
</evidence>
<dbReference type="EMBL" id="SEWF01000021">
    <property type="protein sequence ID" value="RYU94819.1"/>
    <property type="molecule type" value="Genomic_DNA"/>
</dbReference>
<comment type="similarity">
    <text evidence="1">Belongs to the enoyl-CoA hydratase/isomerase family.</text>
</comment>
<dbReference type="AlphaFoldDB" id="A0A4Q5LYQ1"/>
<dbReference type="InterPro" id="IPR029045">
    <property type="entry name" value="ClpP/crotonase-like_dom_sf"/>
</dbReference>
<organism evidence="2 3">
    <name type="scientific">Emticicia agri</name>
    <dbReference type="NCBI Taxonomy" id="2492393"/>
    <lineage>
        <taxon>Bacteria</taxon>
        <taxon>Pseudomonadati</taxon>
        <taxon>Bacteroidota</taxon>
        <taxon>Cytophagia</taxon>
        <taxon>Cytophagales</taxon>
        <taxon>Leadbetterellaceae</taxon>
        <taxon>Emticicia</taxon>
    </lineage>
</organism>
<dbReference type="InterPro" id="IPR001753">
    <property type="entry name" value="Enoyl-CoA_hydra/iso"/>
</dbReference>
<dbReference type="InterPro" id="IPR051683">
    <property type="entry name" value="Enoyl-CoA_Hydratase/Isomerase"/>
</dbReference>
<dbReference type="Gene3D" id="3.90.226.10">
    <property type="entry name" value="2-enoyl-CoA Hydratase, Chain A, domain 1"/>
    <property type="match status" value="1"/>
</dbReference>
<proteinExistence type="inferred from homology"/>